<evidence type="ECO:0000313" key="2">
    <source>
        <dbReference type="Proteomes" id="UP000249633"/>
    </source>
</evidence>
<gene>
    <name evidence="1" type="ORF">DI603_17650</name>
</gene>
<name>A0A2W5DB14_9BURK</name>
<organism evidence="1 2">
    <name type="scientific">Roseateles depolymerans</name>
    <dbReference type="NCBI Taxonomy" id="76731"/>
    <lineage>
        <taxon>Bacteria</taxon>
        <taxon>Pseudomonadati</taxon>
        <taxon>Pseudomonadota</taxon>
        <taxon>Betaproteobacteria</taxon>
        <taxon>Burkholderiales</taxon>
        <taxon>Sphaerotilaceae</taxon>
        <taxon>Roseateles</taxon>
    </lineage>
</organism>
<protein>
    <submittedName>
        <fullName evidence="1">Uncharacterized protein</fullName>
    </submittedName>
</protein>
<proteinExistence type="predicted"/>
<evidence type="ECO:0000313" key="1">
    <source>
        <dbReference type="EMBL" id="PZP29041.1"/>
    </source>
</evidence>
<reference evidence="1 2" key="1">
    <citation type="submission" date="2017-08" db="EMBL/GenBank/DDBJ databases">
        <title>Infants hospitalized years apart are colonized by the same room-sourced microbial strains.</title>
        <authorList>
            <person name="Brooks B."/>
            <person name="Olm M.R."/>
            <person name="Firek B.A."/>
            <person name="Baker R."/>
            <person name="Thomas B.C."/>
            <person name="Morowitz M.J."/>
            <person name="Banfield J.F."/>
        </authorList>
    </citation>
    <scope>NUCLEOTIDE SEQUENCE [LARGE SCALE GENOMIC DNA]</scope>
    <source>
        <strain evidence="1">S2_012_000_R2_81</strain>
    </source>
</reference>
<dbReference type="EMBL" id="QFOD01000019">
    <property type="protein sequence ID" value="PZP29041.1"/>
    <property type="molecule type" value="Genomic_DNA"/>
</dbReference>
<comment type="caution">
    <text evidence="1">The sequence shown here is derived from an EMBL/GenBank/DDBJ whole genome shotgun (WGS) entry which is preliminary data.</text>
</comment>
<dbReference type="Proteomes" id="UP000249633">
    <property type="component" value="Unassembled WGS sequence"/>
</dbReference>
<sequence>MELTCNASEHLEALKTVLAYFGAPPGGAFDRERAGVFVQASRRMRACAKARMPCGDDPQDLILAFLQARWDCRTPSVWRRYKRARLLQPEMPLHVPVSKGPLLAWAEDGRVEMLPLEAAIACGHLYLYGELLRCGASIDRVPSRAWFETRRPLTVFGFIRKALPCKALICEFRALTAQAMGAHPLELAVFGQDVVYFQELLAYGKRIRSIPSRNWDVGRRGTPDARTLIRSLISDSTLRAGFLDLMERASRGEKIPNDF</sequence>
<dbReference type="AlphaFoldDB" id="A0A2W5DB14"/>
<accession>A0A2W5DB14</accession>